<gene>
    <name evidence="2" type="ORF">E2C01_083262</name>
</gene>
<protein>
    <submittedName>
        <fullName evidence="2">Uncharacterized protein</fullName>
    </submittedName>
</protein>
<dbReference type="EMBL" id="VSRR010077570">
    <property type="protein sequence ID" value="MPC88361.1"/>
    <property type="molecule type" value="Genomic_DNA"/>
</dbReference>
<reference evidence="2 3" key="1">
    <citation type="submission" date="2019-05" db="EMBL/GenBank/DDBJ databases">
        <title>Another draft genome of Portunus trituberculatus and its Hox gene families provides insights of decapod evolution.</title>
        <authorList>
            <person name="Jeong J.-H."/>
            <person name="Song I."/>
            <person name="Kim S."/>
            <person name="Choi T."/>
            <person name="Kim D."/>
            <person name="Ryu S."/>
            <person name="Kim W."/>
        </authorList>
    </citation>
    <scope>NUCLEOTIDE SEQUENCE [LARGE SCALE GENOMIC DNA]</scope>
    <source>
        <tissue evidence="2">Muscle</tissue>
    </source>
</reference>
<evidence type="ECO:0000256" key="1">
    <source>
        <dbReference type="SAM" id="MobiDB-lite"/>
    </source>
</evidence>
<keyword evidence="3" id="KW-1185">Reference proteome</keyword>
<evidence type="ECO:0000313" key="2">
    <source>
        <dbReference type="EMBL" id="MPC88361.1"/>
    </source>
</evidence>
<feature type="region of interest" description="Disordered" evidence="1">
    <location>
        <begin position="92"/>
        <end position="122"/>
    </location>
</feature>
<dbReference type="AlphaFoldDB" id="A0A5B7IRZ6"/>
<name>A0A5B7IRZ6_PORTR</name>
<organism evidence="2 3">
    <name type="scientific">Portunus trituberculatus</name>
    <name type="common">Swimming crab</name>
    <name type="synonym">Neptunus trituberculatus</name>
    <dbReference type="NCBI Taxonomy" id="210409"/>
    <lineage>
        <taxon>Eukaryota</taxon>
        <taxon>Metazoa</taxon>
        <taxon>Ecdysozoa</taxon>
        <taxon>Arthropoda</taxon>
        <taxon>Crustacea</taxon>
        <taxon>Multicrustacea</taxon>
        <taxon>Malacostraca</taxon>
        <taxon>Eumalacostraca</taxon>
        <taxon>Eucarida</taxon>
        <taxon>Decapoda</taxon>
        <taxon>Pleocyemata</taxon>
        <taxon>Brachyura</taxon>
        <taxon>Eubrachyura</taxon>
        <taxon>Portunoidea</taxon>
        <taxon>Portunidae</taxon>
        <taxon>Portuninae</taxon>
        <taxon>Portunus</taxon>
    </lineage>
</organism>
<sequence>MVSGRRKPPRLTCVAQQVMMTHRFKEQNHPAGRENRRTKERKLCNIAHVSPTVRLTCVREVGGSEVRTGAARLISTTSCRRGNDSHFWRASPGLASPLTGRHPSQPRCAASPALEGAAKIRA</sequence>
<comment type="caution">
    <text evidence="2">The sequence shown here is derived from an EMBL/GenBank/DDBJ whole genome shotgun (WGS) entry which is preliminary data.</text>
</comment>
<proteinExistence type="predicted"/>
<evidence type="ECO:0000313" key="3">
    <source>
        <dbReference type="Proteomes" id="UP000324222"/>
    </source>
</evidence>
<dbReference type="Proteomes" id="UP000324222">
    <property type="component" value="Unassembled WGS sequence"/>
</dbReference>
<accession>A0A5B7IRZ6</accession>